<dbReference type="InterPro" id="IPR003759">
    <property type="entry name" value="Cbl-bd_cap"/>
</dbReference>
<dbReference type="SUPFAM" id="SSF46955">
    <property type="entry name" value="Putative DNA-binding domain"/>
    <property type="match status" value="1"/>
</dbReference>
<dbReference type="SMART" id="SM00422">
    <property type="entry name" value="HTH_MERR"/>
    <property type="match status" value="1"/>
</dbReference>
<dbReference type="GO" id="GO:0031419">
    <property type="term" value="F:cobalamin binding"/>
    <property type="evidence" value="ECO:0007669"/>
    <property type="project" value="InterPro"/>
</dbReference>
<dbReference type="InterPro" id="IPR000551">
    <property type="entry name" value="MerR-type_HTH_dom"/>
</dbReference>
<evidence type="ECO:0000313" key="3">
    <source>
        <dbReference type="EMBL" id="RBA29159.1"/>
    </source>
</evidence>
<evidence type="ECO:0000256" key="1">
    <source>
        <dbReference type="ARBA" id="ARBA00023125"/>
    </source>
</evidence>
<dbReference type="GO" id="GO:0003700">
    <property type="term" value="F:DNA-binding transcription factor activity"/>
    <property type="evidence" value="ECO:0007669"/>
    <property type="project" value="InterPro"/>
</dbReference>
<dbReference type="PANTHER" id="PTHR30204">
    <property type="entry name" value="REDOX-CYCLING DRUG-SENSING TRANSCRIPTIONAL ACTIVATOR SOXR"/>
    <property type="match status" value="1"/>
</dbReference>
<dbReference type="GO" id="GO:0003677">
    <property type="term" value="F:DNA binding"/>
    <property type="evidence" value="ECO:0007669"/>
    <property type="project" value="UniProtKB-KW"/>
</dbReference>
<dbReference type="SUPFAM" id="SSF52242">
    <property type="entry name" value="Cobalamin (vitamin B12)-binding domain"/>
    <property type="match status" value="1"/>
</dbReference>
<protein>
    <submittedName>
        <fullName evidence="3">MerR family transcriptional regulator</fullName>
    </submittedName>
</protein>
<dbReference type="Gene3D" id="1.10.1240.10">
    <property type="entry name" value="Methionine synthase domain"/>
    <property type="match status" value="1"/>
</dbReference>
<dbReference type="Gene3D" id="3.40.50.280">
    <property type="entry name" value="Cobalamin-binding domain"/>
    <property type="match status" value="1"/>
</dbReference>
<dbReference type="InterPro" id="IPR047057">
    <property type="entry name" value="MerR_fam"/>
</dbReference>
<feature type="domain" description="HTH merR-type" evidence="2">
    <location>
        <begin position="7"/>
        <end position="76"/>
    </location>
</feature>
<dbReference type="InterPro" id="IPR036594">
    <property type="entry name" value="Meth_synthase_dom"/>
</dbReference>
<evidence type="ECO:0000259" key="2">
    <source>
        <dbReference type="PROSITE" id="PS50937"/>
    </source>
</evidence>
<name>A0A365P427_9FLAO</name>
<dbReference type="OrthoDB" id="9800334at2"/>
<dbReference type="PROSITE" id="PS50937">
    <property type="entry name" value="HTH_MERR_2"/>
    <property type="match status" value="1"/>
</dbReference>
<dbReference type="InterPro" id="IPR036724">
    <property type="entry name" value="Cobalamin-bd_sf"/>
</dbReference>
<sequence length="297" mass="34837">MNKVKTIFTVKDLENLSGIKAHTIRIWEKRYQIFTPQRTENNIRLYENQDLTNLLNVSFLNNFGYKISKIAKLNEAERQELVKSIYNDKSKRELAINDFKIAMLNFDAQLFHKVYDEVCKDKSFKDVFYNIFIPLLDEIGILWQTGTIKPSHEHFISYLIKQKLNSIIENLQLNTPITNDKIFILFLPNNEVHDLGLMFVNAELIQKGYQTVFLGDNIPLEDLQDFINHFDDITFISYFTVSPTPEEMTSYLEEFSTRILENTTNQLWALGKQTQYVDQLPNQIRKFSGIESLLAEI</sequence>
<accession>A0A365P427</accession>
<dbReference type="AlphaFoldDB" id="A0A365P427"/>
<dbReference type="Proteomes" id="UP000253319">
    <property type="component" value="Unassembled WGS sequence"/>
</dbReference>
<dbReference type="Pfam" id="PF02607">
    <property type="entry name" value="B12-binding_2"/>
    <property type="match status" value="1"/>
</dbReference>
<comment type="caution">
    <text evidence="3">The sequence shown here is derived from an EMBL/GenBank/DDBJ whole genome shotgun (WGS) entry which is preliminary data.</text>
</comment>
<keyword evidence="4" id="KW-1185">Reference proteome</keyword>
<dbReference type="InterPro" id="IPR009061">
    <property type="entry name" value="DNA-bd_dom_put_sf"/>
</dbReference>
<dbReference type="Gene3D" id="1.10.1660.10">
    <property type="match status" value="1"/>
</dbReference>
<dbReference type="GO" id="GO:0046872">
    <property type="term" value="F:metal ion binding"/>
    <property type="evidence" value="ECO:0007669"/>
    <property type="project" value="InterPro"/>
</dbReference>
<dbReference type="Pfam" id="PF13411">
    <property type="entry name" value="MerR_1"/>
    <property type="match status" value="1"/>
</dbReference>
<organism evidence="3 4">
    <name type="scientific">Flavobacterium tibetense</name>
    <dbReference type="NCBI Taxonomy" id="2233533"/>
    <lineage>
        <taxon>Bacteria</taxon>
        <taxon>Pseudomonadati</taxon>
        <taxon>Bacteroidota</taxon>
        <taxon>Flavobacteriia</taxon>
        <taxon>Flavobacteriales</taxon>
        <taxon>Flavobacteriaceae</taxon>
        <taxon>Flavobacterium</taxon>
    </lineage>
</organism>
<dbReference type="RefSeq" id="WP_113988128.1">
    <property type="nucleotide sequence ID" value="NZ_QLST01000003.1"/>
</dbReference>
<dbReference type="CDD" id="cd01104">
    <property type="entry name" value="HTH_MlrA-CarA"/>
    <property type="match status" value="1"/>
</dbReference>
<dbReference type="PANTHER" id="PTHR30204:SF96">
    <property type="entry name" value="CHROMOSOME-ANCHORING PROTEIN RACA"/>
    <property type="match status" value="1"/>
</dbReference>
<reference evidence="3 4" key="1">
    <citation type="submission" date="2018-06" db="EMBL/GenBank/DDBJ databases">
        <title>Flavobacterium tibetense sp. nov., isolated from a wetland YonghuCo on Tibetan Plateau.</title>
        <authorList>
            <person name="Xing P."/>
            <person name="Phurbu D."/>
            <person name="Lu H."/>
        </authorList>
    </citation>
    <scope>NUCLEOTIDE SEQUENCE [LARGE SCALE GENOMIC DNA]</scope>
    <source>
        <strain evidence="3 4">YH5</strain>
    </source>
</reference>
<keyword evidence="1" id="KW-0238">DNA-binding</keyword>
<dbReference type="EMBL" id="QLST01000003">
    <property type="protein sequence ID" value="RBA29159.1"/>
    <property type="molecule type" value="Genomic_DNA"/>
</dbReference>
<proteinExistence type="predicted"/>
<evidence type="ECO:0000313" key="4">
    <source>
        <dbReference type="Proteomes" id="UP000253319"/>
    </source>
</evidence>
<gene>
    <name evidence="3" type="ORF">DPN68_03070</name>
</gene>